<evidence type="ECO:0000313" key="1">
    <source>
        <dbReference type="EMBL" id="CDW71846.1"/>
    </source>
</evidence>
<keyword evidence="2" id="KW-1185">Reference proteome</keyword>
<gene>
    <name evidence="1" type="primary">Contig10687.g11429</name>
    <name evidence="1" type="ORF">STYLEM_796</name>
</gene>
<name>A0A077ZTT0_STYLE</name>
<dbReference type="Proteomes" id="UP000039865">
    <property type="component" value="Unassembled WGS sequence"/>
</dbReference>
<sequence length="319" mass="36888">MGQLQNCYDWHFPKSFGNSSGNSSPTEFDIDGEQNIIIGGVSSSVVRSAIKIVFQYFSSSSQTEDWARYFNFEQNPTIPPQVLGIKFQDRAQHSMKALALLSNQVNGYIFIVLLNIQDGSLYKVYRDSQQNEVLFNNLFSNSGLLNKRDQVFMHLTNITQRLRIITKLDFSNTQSILSPVWAFDYQGSNLIQDQFFAFTQDPNEQFLYVSHSVINVTTQFQSYLHILGIIKLNQTNGKSIWNHGFSYLNTTRDPNQLIRELKVYEDNQSEIIVGAVDIYQYSSNYKQLFFILQVSKSTNQPIWKILESKNTFYKLLDIY</sequence>
<dbReference type="AlphaFoldDB" id="A0A077ZTT0"/>
<dbReference type="InParanoid" id="A0A077ZTT0"/>
<organism evidence="1 2">
    <name type="scientific">Stylonychia lemnae</name>
    <name type="common">Ciliate</name>
    <dbReference type="NCBI Taxonomy" id="5949"/>
    <lineage>
        <taxon>Eukaryota</taxon>
        <taxon>Sar</taxon>
        <taxon>Alveolata</taxon>
        <taxon>Ciliophora</taxon>
        <taxon>Intramacronucleata</taxon>
        <taxon>Spirotrichea</taxon>
        <taxon>Stichotrichia</taxon>
        <taxon>Sporadotrichida</taxon>
        <taxon>Oxytrichidae</taxon>
        <taxon>Stylonychinae</taxon>
        <taxon>Stylonychia</taxon>
    </lineage>
</organism>
<accession>A0A077ZTT0</accession>
<proteinExistence type="predicted"/>
<reference evidence="1 2" key="1">
    <citation type="submission" date="2014-06" db="EMBL/GenBank/DDBJ databases">
        <authorList>
            <person name="Swart Estienne"/>
        </authorList>
    </citation>
    <scope>NUCLEOTIDE SEQUENCE [LARGE SCALE GENOMIC DNA]</scope>
    <source>
        <strain evidence="1 2">130c</strain>
    </source>
</reference>
<dbReference type="EMBL" id="CCKQ01000752">
    <property type="protein sequence ID" value="CDW71846.1"/>
    <property type="molecule type" value="Genomic_DNA"/>
</dbReference>
<protein>
    <submittedName>
        <fullName evidence="1">Uncharacterized protein</fullName>
    </submittedName>
</protein>
<evidence type="ECO:0000313" key="2">
    <source>
        <dbReference type="Proteomes" id="UP000039865"/>
    </source>
</evidence>